<dbReference type="AlphaFoldDB" id="A0A1L8RIX4"/>
<protein>
    <recommendedName>
        <fullName evidence="4">HTH gntR-type domain-containing protein</fullName>
    </recommendedName>
</protein>
<dbReference type="SUPFAM" id="SSF46785">
    <property type="entry name" value="Winged helix' DNA-binding domain"/>
    <property type="match status" value="1"/>
</dbReference>
<keyword evidence="2" id="KW-0238">DNA-binding</keyword>
<dbReference type="InterPro" id="IPR036390">
    <property type="entry name" value="WH_DNA-bd_sf"/>
</dbReference>
<evidence type="ECO:0000313" key="6">
    <source>
        <dbReference type="Proteomes" id="UP000181884"/>
    </source>
</evidence>
<comment type="caution">
    <text evidence="5">The sequence shown here is derived from an EMBL/GenBank/DDBJ whole genome shotgun (WGS) entry which is preliminary data.</text>
</comment>
<keyword evidence="3" id="KW-0804">Transcription</keyword>
<dbReference type="EMBL" id="JXKH01000002">
    <property type="protein sequence ID" value="OJG19707.1"/>
    <property type="molecule type" value="Genomic_DNA"/>
</dbReference>
<dbReference type="PANTHER" id="PTHR38445:SF9">
    <property type="entry name" value="HTH-TYPE TRANSCRIPTIONAL REPRESSOR YTRA"/>
    <property type="match status" value="1"/>
</dbReference>
<accession>A0A1L8RIX4</accession>
<dbReference type="InterPro" id="IPR036388">
    <property type="entry name" value="WH-like_DNA-bd_sf"/>
</dbReference>
<name>A0A1L8RIX4_9ENTE</name>
<proteinExistence type="predicted"/>
<dbReference type="RefSeq" id="WP_067390779.1">
    <property type="nucleotide sequence ID" value="NZ_JXKH01000002.1"/>
</dbReference>
<feature type="domain" description="HTH gntR-type" evidence="4">
    <location>
        <begin position="10"/>
        <end position="78"/>
    </location>
</feature>
<dbReference type="PANTHER" id="PTHR38445">
    <property type="entry name" value="HTH-TYPE TRANSCRIPTIONAL REPRESSOR YTRA"/>
    <property type="match status" value="1"/>
</dbReference>
<dbReference type="PROSITE" id="PS50949">
    <property type="entry name" value="HTH_GNTR"/>
    <property type="match status" value="1"/>
</dbReference>
<evidence type="ECO:0000256" key="1">
    <source>
        <dbReference type="ARBA" id="ARBA00023015"/>
    </source>
</evidence>
<sequence>MVSIDKTNSKPYYEQLMLSIKQDILKGILQAGDQLPSVRELAAQLQMNPNTISKAYKMLELEQVVVTVKGKGTFIKKSTLERDELRIKELKVKLREIVIEAGHLHVDQNELTEWLKEIEQSLGGM</sequence>
<gene>
    <name evidence="5" type="ORF">RU97_GL001278</name>
</gene>
<dbReference type="GO" id="GO:0003677">
    <property type="term" value="F:DNA binding"/>
    <property type="evidence" value="ECO:0007669"/>
    <property type="project" value="UniProtKB-KW"/>
</dbReference>
<evidence type="ECO:0000256" key="3">
    <source>
        <dbReference type="ARBA" id="ARBA00023163"/>
    </source>
</evidence>
<dbReference type="CDD" id="cd07377">
    <property type="entry name" value="WHTH_GntR"/>
    <property type="match status" value="1"/>
</dbReference>
<keyword evidence="6" id="KW-1185">Reference proteome</keyword>
<evidence type="ECO:0000256" key="2">
    <source>
        <dbReference type="ARBA" id="ARBA00023125"/>
    </source>
</evidence>
<evidence type="ECO:0000313" key="5">
    <source>
        <dbReference type="EMBL" id="OJG19707.1"/>
    </source>
</evidence>
<dbReference type="STRING" id="214095.RU97_GL001278"/>
<dbReference type="Proteomes" id="UP000181884">
    <property type="component" value="Unassembled WGS sequence"/>
</dbReference>
<dbReference type="InterPro" id="IPR000524">
    <property type="entry name" value="Tscrpt_reg_HTH_GntR"/>
</dbReference>
<reference evidence="5 6" key="1">
    <citation type="submission" date="2014-12" db="EMBL/GenBank/DDBJ databases">
        <title>Draft genome sequences of 29 type strains of Enterococci.</title>
        <authorList>
            <person name="Zhong Z."/>
            <person name="Sun Z."/>
            <person name="Liu W."/>
            <person name="Zhang W."/>
            <person name="Zhang H."/>
        </authorList>
    </citation>
    <scope>NUCLEOTIDE SEQUENCE [LARGE SCALE GENOMIC DNA]</scope>
    <source>
        <strain evidence="5 6">DSM 17029</strain>
    </source>
</reference>
<dbReference type="GO" id="GO:0003700">
    <property type="term" value="F:DNA-binding transcription factor activity"/>
    <property type="evidence" value="ECO:0007669"/>
    <property type="project" value="InterPro"/>
</dbReference>
<dbReference type="Pfam" id="PF00392">
    <property type="entry name" value="GntR"/>
    <property type="match status" value="1"/>
</dbReference>
<keyword evidence="1" id="KW-0805">Transcription regulation</keyword>
<evidence type="ECO:0000259" key="4">
    <source>
        <dbReference type="PROSITE" id="PS50949"/>
    </source>
</evidence>
<dbReference type="SMART" id="SM00345">
    <property type="entry name" value="HTH_GNTR"/>
    <property type="match status" value="1"/>
</dbReference>
<organism evidence="5 6">
    <name type="scientific">Enterococcus canis</name>
    <dbReference type="NCBI Taxonomy" id="214095"/>
    <lineage>
        <taxon>Bacteria</taxon>
        <taxon>Bacillati</taxon>
        <taxon>Bacillota</taxon>
        <taxon>Bacilli</taxon>
        <taxon>Lactobacillales</taxon>
        <taxon>Enterococcaceae</taxon>
        <taxon>Enterococcus</taxon>
    </lineage>
</organism>
<dbReference type="Gene3D" id="1.10.10.10">
    <property type="entry name" value="Winged helix-like DNA-binding domain superfamily/Winged helix DNA-binding domain"/>
    <property type="match status" value="1"/>
</dbReference>